<dbReference type="InterPro" id="IPR008271">
    <property type="entry name" value="Ser/Thr_kinase_AS"/>
</dbReference>
<proteinExistence type="predicted"/>
<dbReference type="GO" id="GO:0004674">
    <property type="term" value="F:protein serine/threonine kinase activity"/>
    <property type="evidence" value="ECO:0007669"/>
    <property type="project" value="TreeGrafter"/>
</dbReference>
<name>A0A8T1V8C8_9STRA</name>
<feature type="compositionally biased region" description="Basic residues" evidence="4">
    <location>
        <begin position="815"/>
        <end position="828"/>
    </location>
</feature>
<evidence type="ECO:0000313" key="8">
    <source>
        <dbReference type="EMBL" id="KAG7376349.1"/>
    </source>
</evidence>
<dbReference type="Pfam" id="PF00069">
    <property type="entry name" value="Pkinase"/>
    <property type="match status" value="1"/>
</dbReference>
<gene>
    <name evidence="8" type="ORF">PHYPSEUDO_013710</name>
</gene>
<feature type="transmembrane region" description="Helical" evidence="5">
    <location>
        <begin position="187"/>
        <end position="210"/>
    </location>
</feature>
<dbReference type="InterPro" id="IPR017441">
    <property type="entry name" value="Protein_kinase_ATP_BS"/>
</dbReference>
<dbReference type="OrthoDB" id="10261027at2759"/>
<keyword evidence="5" id="KW-1133">Transmembrane helix</keyword>
<feature type="compositionally biased region" description="Polar residues" evidence="4">
    <location>
        <begin position="799"/>
        <end position="808"/>
    </location>
</feature>
<dbReference type="PROSITE" id="PS50011">
    <property type="entry name" value="PROTEIN_KINASE_DOM"/>
    <property type="match status" value="1"/>
</dbReference>
<dbReference type="Proteomes" id="UP000694044">
    <property type="component" value="Unassembled WGS sequence"/>
</dbReference>
<protein>
    <recommendedName>
        <fullName evidence="10">Protein kinase domain-containing protein</fullName>
    </recommendedName>
</protein>
<evidence type="ECO:0000256" key="3">
    <source>
        <dbReference type="PROSITE-ProRule" id="PRU10141"/>
    </source>
</evidence>
<dbReference type="InterPro" id="IPR000591">
    <property type="entry name" value="DEP_dom"/>
</dbReference>
<feature type="transmembrane region" description="Helical" evidence="5">
    <location>
        <begin position="61"/>
        <end position="84"/>
    </location>
</feature>
<keyword evidence="9" id="KW-1185">Reference proteome</keyword>
<evidence type="ECO:0000256" key="2">
    <source>
        <dbReference type="ARBA" id="ARBA00022840"/>
    </source>
</evidence>
<evidence type="ECO:0000256" key="4">
    <source>
        <dbReference type="SAM" id="MobiDB-lite"/>
    </source>
</evidence>
<evidence type="ECO:0000256" key="1">
    <source>
        <dbReference type="ARBA" id="ARBA00022741"/>
    </source>
</evidence>
<dbReference type="SMART" id="SM00049">
    <property type="entry name" value="DEP"/>
    <property type="match status" value="1"/>
</dbReference>
<feature type="region of interest" description="Disordered" evidence="4">
    <location>
        <begin position="726"/>
        <end position="783"/>
    </location>
</feature>
<feature type="region of interest" description="Disordered" evidence="4">
    <location>
        <begin position="462"/>
        <end position="509"/>
    </location>
</feature>
<feature type="compositionally biased region" description="Low complexity" evidence="4">
    <location>
        <begin position="839"/>
        <end position="850"/>
    </location>
</feature>
<keyword evidence="5" id="KW-0812">Transmembrane</keyword>
<dbReference type="SMART" id="SM00220">
    <property type="entry name" value="S_TKc"/>
    <property type="match status" value="1"/>
</dbReference>
<keyword evidence="2 3" id="KW-0067">ATP-binding</keyword>
<organism evidence="8 9">
    <name type="scientific">Phytophthora pseudosyringae</name>
    <dbReference type="NCBI Taxonomy" id="221518"/>
    <lineage>
        <taxon>Eukaryota</taxon>
        <taxon>Sar</taxon>
        <taxon>Stramenopiles</taxon>
        <taxon>Oomycota</taxon>
        <taxon>Peronosporomycetes</taxon>
        <taxon>Peronosporales</taxon>
        <taxon>Peronosporaceae</taxon>
        <taxon>Phytophthora</taxon>
    </lineage>
</organism>
<feature type="transmembrane region" description="Helical" evidence="5">
    <location>
        <begin position="153"/>
        <end position="175"/>
    </location>
</feature>
<dbReference type="PROSITE" id="PS00107">
    <property type="entry name" value="PROTEIN_KINASE_ATP"/>
    <property type="match status" value="1"/>
</dbReference>
<dbReference type="InterPro" id="IPR051681">
    <property type="entry name" value="Ser/Thr_Kinases-Pseudokinases"/>
</dbReference>
<feature type="compositionally biased region" description="Polar residues" evidence="4">
    <location>
        <begin position="737"/>
        <end position="746"/>
    </location>
</feature>
<accession>A0A8T1V8C8</accession>
<feature type="transmembrane region" description="Helical" evidence="5">
    <location>
        <begin position="125"/>
        <end position="147"/>
    </location>
</feature>
<evidence type="ECO:0000256" key="5">
    <source>
        <dbReference type="SAM" id="Phobius"/>
    </source>
</evidence>
<evidence type="ECO:0000259" key="6">
    <source>
        <dbReference type="PROSITE" id="PS50011"/>
    </source>
</evidence>
<feature type="region of interest" description="Disordered" evidence="4">
    <location>
        <begin position="799"/>
        <end position="867"/>
    </location>
</feature>
<sequence length="901" mass="100386">MAVVVVSVRVRLSQIFLFVGYSVLSCFCLLLLVYLRVNRHVAFKGDAQATRKVILPAFEPLLWILSVVTGGMAVFFCIALNVKMYTTSFPSLDSEIFYAGRQFVFVLALVFLCQKSVSIPALRRAVATAVLLASYTIPVVCALSHFAPNQTTLFYFIRIAVRRLLLVFVVYVCFINQPAGRASPQTLHVHGAYIIVYHVLITINTLLQIYARNSSAFAAITYIVLAWASCSPLFIWSLLRADTEYWRGMGQRVCALQQAGRQSGPHSQLDENISSNRIHLLIEMHKNFVIDFAHLELRQKIGAGSSAAVFSGRLQQGRPVAVKVYTPYRFTEEVVAEFSHEAALCASLSHPNIVKFYGMCVCPPTICLVSELCQGSLEDILYAQAKARGQRRVTRHLLDLGGELEDVDTLDRQQMLLNVAYMLDCSRAVAYIHSFSPPFLHRDIKPANFLVDQENNVKLTDFGDSRRLPHELPKPGNDRHRKSDGPQTSVGTVASVDSPGPAMSAPAPPQIKMTVTGTVSYMPPEMIGCRTGLASYGEAADVYSLAITFWDILYPDREKYAYTNPMLVFEGVLNGCRPPLEEPDPSNPDGTFPSKLREIITRAWHSDPNARPTMPQIVRTLECIQEELLSVLAQDLSDDFERESTGCHMIPSEKCFTGEVLIERMEDLSVTDSHGEGLRLGRALMDAGFLHHIKHERGFEDSTAVYFFDDGNINFCQPLAMLEEATGTESDDETFVPRTQQGMTQTSSKSKISRRSRLFSHLTSTFSTSGQNSSSTSSSGAEAAGTNTCACRLRGQRQKVPTNAANDHQNGQNRQRQRGWRKSPKRNQSRTQQLESALSSSCCSSQSSSSYVLSPKRWKRRNKRETENTLTQKLLDEAHDHTIDIVDEEVRSSMALTRPAA</sequence>
<evidence type="ECO:0000313" key="9">
    <source>
        <dbReference type="Proteomes" id="UP000694044"/>
    </source>
</evidence>
<dbReference type="GO" id="GO:0035556">
    <property type="term" value="P:intracellular signal transduction"/>
    <property type="evidence" value="ECO:0007669"/>
    <property type="project" value="InterPro"/>
</dbReference>
<feature type="compositionally biased region" description="Basic and acidic residues" evidence="4">
    <location>
        <begin position="462"/>
        <end position="484"/>
    </location>
</feature>
<dbReference type="InterPro" id="IPR000719">
    <property type="entry name" value="Prot_kinase_dom"/>
</dbReference>
<feature type="domain" description="Protein kinase" evidence="6">
    <location>
        <begin position="295"/>
        <end position="629"/>
    </location>
</feature>
<feature type="binding site" evidence="3">
    <location>
        <position position="323"/>
    </location>
    <ligand>
        <name>ATP</name>
        <dbReference type="ChEBI" id="CHEBI:30616"/>
    </ligand>
</feature>
<evidence type="ECO:0008006" key="10">
    <source>
        <dbReference type="Google" id="ProtNLM"/>
    </source>
</evidence>
<dbReference type="PANTHER" id="PTHR44329:SF289">
    <property type="entry name" value="SERINE_THREONINE-PROTEIN KINASE VIK"/>
    <property type="match status" value="1"/>
</dbReference>
<feature type="transmembrane region" description="Helical" evidence="5">
    <location>
        <begin position="15"/>
        <end position="35"/>
    </location>
</feature>
<feature type="transmembrane region" description="Helical" evidence="5">
    <location>
        <begin position="216"/>
        <end position="239"/>
    </location>
</feature>
<feature type="compositionally biased region" description="Low complexity" evidence="4">
    <location>
        <begin position="759"/>
        <end position="783"/>
    </location>
</feature>
<dbReference type="AlphaFoldDB" id="A0A8T1V8C8"/>
<dbReference type="PROSITE" id="PS50186">
    <property type="entry name" value="DEP"/>
    <property type="match status" value="1"/>
</dbReference>
<dbReference type="PROSITE" id="PS00108">
    <property type="entry name" value="PROTEIN_KINASE_ST"/>
    <property type="match status" value="1"/>
</dbReference>
<dbReference type="EMBL" id="JAGDFM010000723">
    <property type="protein sequence ID" value="KAG7376349.1"/>
    <property type="molecule type" value="Genomic_DNA"/>
</dbReference>
<comment type="caution">
    <text evidence="8">The sequence shown here is derived from an EMBL/GenBank/DDBJ whole genome shotgun (WGS) entry which is preliminary data.</text>
</comment>
<reference evidence="8" key="1">
    <citation type="submission" date="2021-02" db="EMBL/GenBank/DDBJ databases">
        <authorList>
            <person name="Palmer J.M."/>
        </authorList>
    </citation>
    <scope>NUCLEOTIDE SEQUENCE</scope>
    <source>
        <strain evidence="8">SCRP734</strain>
    </source>
</reference>
<dbReference type="GO" id="GO:0005524">
    <property type="term" value="F:ATP binding"/>
    <property type="evidence" value="ECO:0007669"/>
    <property type="project" value="UniProtKB-UniRule"/>
</dbReference>
<keyword evidence="5" id="KW-0472">Membrane</keyword>
<keyword evidence="1 3" id="KW-0547">Nucleotide-binding</keyword>
<dbReference type="PANTHER" id="PTHR44329">
    <property type="entry name" value="SERINE/THREONINE-PROTEIN KINASE TNNI3K-RELATED"/>
    <property type="match status" value="1"/>
</dbReference>
<feature type="domain" description="DEP" evidence="7">
    <location>
        <begin position="653"/>
        <end position="710"/>
    </location>
</feature>
<evidence type="ECO:0000259" key="7">
    <source>
        <dbReference type="PROSITE" id="PS50186"/>
    </source>
</evidence>
<feature type="compositionally biased region" description="Polar residues" evidence="4">
    <location>
        <begin position="829"/>
        <end position="838"/>
    </location>
</feature>
<dbReference type="CDD" id="cd04371">
    <property type="entry name" value="DEP"/>
    <property type="match status" value="1"/>
</dbReference>